<dbReference type="EMBL" id="LR792683">
    <property type="protein sequence ID" value="CAB3395881.1"/>
    <property type="molecule type" value="Genomic_DNA"/>
</dbReference>
<dbReference type="RefSeq" id="WP_197945639.1">
    <property type="nucleotide sequence ID" value="NZ_CP047971.1"/>
</dbReference>
<accession>A0A6F9EES6</accession>
<organism evidence="1 2">
    <name type="scientific">Kyrpidia spormannii</name>
    <dbReference type="NCBI Taxonomy" id="2055160"/>
    <lineage>
        <taxon>Bacteria</taxon>
        <taxon>Bacillati</taxon>
        <taxon>Bacillota</taxon>
        <taxon>Bacilli</taxon>
        <taxon>Bacillales</taxon>
        <taxon>Alicyclobacillaceae</taxon>
        <taxon>Kyrpidia</taxon>
    </lineage>
</organism>
<dbReference type="AlphaFoldDB" id="A0A6F9EES6"/>
<proteinExistence type="predicted"/>
<reference evidence="1 2" key="1">
    <citation type="submission" date="2020-04" db="EMBL/GenBank/DDBJ databases">
        <authorList>
            <person name="Hogendoorn C."/>
        </authorList>
    </citation>
    <scope>NUCLEOTIDE SEQUENCE [LARGE SCALE GENOMIC DNA]</scope>
    <source>
        <strain evidence="1">COOX1</strain>
    </source>
</reference>
<dbReference type="Proteomes" id="UP000502196">
    <property type="component" value="Chromosome"/>
</dbReference>
<evidence type="ECO:0000313" key="2">
    <source>
        <dbReference type="Proteomes" id="UP000502196"/>
    </source>
</evidence>
<dbReference type="PROSITE" id="PS51257">
    <property type="entry name" value="PROKAR_LIPOPROTEIN"/>
    <property type="match status" value="1"/>
</dbReference>
<sequence>MLRRLVALMASVFLGLVWVVGCGGSGAGSGSAGAPLPRSGGKTVLLNGAGATFPYPLYSRWMDEYSRLTPNVRINYQSIGSGGGIE</sequence>
<evidence type="ECO:0000313" key="1">
    <source>
        <dbReference type="EMBL" id="CAB3395881.1"/>
    </source>
</evidence>
<gene>
    <name evidence="1" type="ORF">COOX1_3131</name>
</gene>
<protein>
    <submittedName>
        <fullName evidence="1">Phosphate-binding protein PstS</fullName>
    </submittedName>
</protein>
<dbReference type="SUPFAM" id="SSF53850">
    <property type="entry name" value="Periplasmic binding protein-like II"/>
    <property type="match status" value="1"/>
</dbReference>
<dbReference type="Gene3D" id="3.40.190.10">
    <property type="entry name" value="Periplasmic binding protein-like II"/>
    <property type="match status" value="1"/>
</dbReference>
<name>A0A6F9EES6_9BACL</name>